<keyword evidence="7" id="KW-0820">tRNA-binding</keyword>
<keyword evidence="3 7" id="KW-0694">RNA-binding</keyword>
<dbReference type="GO" id="GO:0005829">
    <property type="term" value="C:cytosol"/>
    <property type="evidence" value="ECO:0007669"/>
    <property type="project" value="TreeGrafter"/>
</dbReference>
<evidence type="ECO:0000256" key="7">
    <source>
        <dbReference type="HAMAP-Rule" id="MF_01315"/>
    </source>
</evidence>
<dbReference type="AlphaFoldDB" id="A0A1G1ZMW0"/>
<comment type="caution">
    <text evidence="9">The sequence shown here is derived from an EMBL/GenBank/DDBJ whole genome shotgun (WGS) entry which is preliminary data.</text>
</comment>
<dbReference type="Gene3D" id="4.10.910.10">
    <property type="entry name" value="30s ribosomal protein s13, domain 2"/>
    <property type="match status" value="1"/>
</dbReference>
<dbReference type="GO" id="GO:0019843">
    <property type="term" value="F:rRNA binding"/>
    <property type="evidence" value="ECO:0007669"/>
    <property type="project" value="UniProtKB-UniRule"/>
</dbReference>
<comment type="similarity">
    <text evidence="1 7 8">Belongs to the universal ribosomal protein uS13 family.</text>
</comment>
<dbReference type="InterPro" id="IPR027437">
    <property type="entry name" value="Rbsml_uS13_C"/>
</dbReference>
<dbReference type="GO" id="GO:0003735">
    <property type="term" value="F:structural constituent of ribosome"/>
    <property type="evidence" value="ECO:0007669"/>
    <property type="project" value="InterPro"/>
</dbReference>
<dbReference type="SUPFAM" id="SSF46946">
    <property type="entry name" value="S13-like H2TH domain"/>
    <property type="match status" value="1"/>
</dbReference>
<dbReference type="InterPro" id="IPR001892">
    <property type="entry name" value="Ribosomal_uS13"/>
</dbReference>
<proteinExistence type="inferred from homology"/>
<keyword evidence="4 7" id="KW-0689">Ribosomal protein</keyword>
<dbReference type="FunFam" id="1.10.8.50:FF:000001">
    <property type="entry name" value="30S ribosomal protein S13"/>
    <property type="match status" value="1"/>
</dbReference>
<evidence type="ECO:0000256" key="8">
    <source>
        <dbReference type="RuleBase" id="RU003830"/>
    </source>
</evidence>
<gene>
    <name evidence="7" type="primary">rpsM</name>
    <name evidence="9" type="ORF">A3A16_02270</name>
</gene>
<dbReference type="Proteomes" id="UP000177942">
    <property type="component" value="Unassembled WGS sequence"/>
</dbReference>
<dbReference type="PANTHER" id="PTHR10871:SF1">
    <property type="entry name" value="SMALL RIBOSOMAL SUBUNIT PROTEIN US13M"/>
    <property type="match status" value="1"/>
</dbReference>
<dbReference type="InterPro" id="IPR019980">
    <property type="entry name" value="Ribosomal_uS13_bac-type"/>
</dbReference>
<dbReference type="STRING" id="1798407.A3A16_02270"/>
<dbReference type="GO" id="GO:0006412">
    <property type="term" value="P:translation"/>
    <property type="evidence" value="ECO:0007669"/>
    <property type="project" value="UniProtKB-UniRule"/>
</dbReference>
<evidence type="ECO:0000256" key="5">
    <source>
        <dbReference type="ARBA" id="ARBA00023274"/>
    </source>
</evidence>
<dbReference type="GO" id="GO:0000049">
    <property type="term" value="F:tRNA binding"/>
    <property type="evidence" value="ECO:0007669"/>
    <property type="project" value="UniProtKB-UniRule"/>
</dbReference>
<accession>A0A1G1ZMW0</accession>
<dbReference type="GO" id="GO:0015935">
    <property type="term" value="C:small ribosomal subunit"/>
    <property type="evidence" value="ECO:0007669"/>
    <property type="project" value="TreeGrafter"/>
</dbReference>
<evidence type="ECO:0000256" key="3">
    <source>
        <dbReference type="ARBA" id="ARBA00022884"/>
    </source>
</evidence>
<evidence type="ECO:0000313" key="10">
    <source>
        <dbReference type="Proteomes" id="UP000177942"/>
    </source>
</evidence>
<reference evidence="9 10" key="1">
    <citation type="journal article" date="2016" name="Nat. Commun.">
        <title>Thousands of microbial genomes shed light on interconnected biogeochemical processes in an aquifer system.</title>
        <authorList>
            <person name="Anantharaman K."/>
            <person name="Brown C.T."/>
            <person name="Hug L.A."/>
            <person name="Sharon I."/>
            <person name="Castelle C.J."/>
            <person name="Probst A.J."/>
            <person name="Thomas B.C."/>
            <person name="Singh A."/>
            <person name="Wilkins M.J."/>
            <person name="Karaoz U."/>
            <person name="Brodie E.L."/>
            <person name="Williams K.H."/>
            <person name="Hubbard S.S."/>
            <person name="Banfield J.F."/>
        </authorList>
    </citation>
    <scope>NUCLEOTIDE SEQUENCE [LARGE SCALE GENOMIC DNA]</scope>
</reference>
<comment type="subunit">
    <text evidence="7">Part of the 30S ribosomal subunit. Forms a loose heterodimer with protein S19. Forms two bridges to the 50S subunit in the 70S ribosome.</text>
</comment>
<dbReference type="InterPro" id="IPR010979">
    <property type="entry name" value="Ribosomal_uS13-like_H2TH"/>
</dbReference>
<dbReference type="PROSITE" id="PS00646">
    <property type="entry name" value="RIBOSOMAL_S13_1"/>
    <property type="match status" value="1"/>
</dbReference>
<dbReference type="PIRSF" id="PIRSF002134">
    <property type="entry name" value="Ribosomal_S13"/>
    <property type="match status" value="1"/>
</dbReference>
<dbReference type="PROSITE" id="PS50159">
    <property type="entry name" value="RIBOSOMAL_S13_2"/>
    <property type="match status" value="1"/>
</dbReference>
<dbReference type="Pfam" id="PF00416">
    <property type="entry name" value="Ribosomal_S13"/>
    <property type="match status" value="1"/>
</dbReference>
<evidence type="ECO:0000256" key="4">
    <source>
        <dbReference type="ARBA" id="ARBA00022980"/>
    </source>
</evidence>
<dbReference type="EMBL" id="MHJJ01000006">
    <property type="protein sequence ID" value="OGY65865.1"/>
    <property type="molecule type" value="Genomic_DNA"/>
</dbReference>
<dbReference type="HAMAP" id="MF_01315">
    <property type="entry name" value="Ribosomal_uS13"/>
    <property type="match status" value="1"/>
</dbReference>
<dbReference type="InterPro" id="IPR018269">
    <property type="entry name" value="Ribosomal_uS13_CS"/>
</dbReference>
<protein>
    <recommendedName>
        <fullName evidence="6 7">Small ribosomal subunit protein uS13</fullName>
    </recommendedName>
</protein>
<evidence type="ECO:0000313" key="9">
    <source>
        <dbReference type="EMBL" id="OGY65865.1"/>
    </source>
</evidence>
<dbReference type="Gene3D" id="1.10.8.50">
    <property type="match status" value="1"/>
</dbReference>
<evidence type="ECO:0000256" key="6">
    <source>
        <dbReference type="ARBA" id="ARBA00035166"/>
    </source>
</evidence>
<name>A0A1G1ZMW0_9BACT</name>
<evidence type="ECO:0000256" key="1">
    <source>
        <dbReference type="ARBA" id="ARBA00008080"/>
    </source>
</evidence>
<evidence type="ECO:0000256" key="2">
    <source>
        <dbReference type="ARBA" id="ARBA00022730"/>
    </source>
</evidence>
<keyword evidence="2 7" id="KW-0699">rRNA-binding</keyword>
<comment type="function">
    <text evidence="7">Located at the top of the head of the 30S subunit, it contacts several helices of the 16S rRNA. In the 70S ribosome it contacts the 23S rRNA (bridge B1a) and protein L5 of the 50S subunit (bridge B1b), connecting the 2 subunits; these bridges are implicated in subunit movement. Contacts the tRNAs in the A and P-sites.</text>
</comment>
<dbReference type="PANTHER" id="PTHR10871">
    <property type="entry name" value="30S RIBOSOMAL PROTEIN S13/40S RIBOSOMAL PROTEIN S18"/>
    <property type="match status" value="1"/>
</dbReference>
<keyword evidence="5 7" id="KW-0687">Ribonucleoprotein</keyword>
<sequence length="127" mass="14700">MRIIGINIPDHKRIEVALTYIYGIGPSLSRKILTGSKIDLNKRAKDLTPLEINKIKEYAEKNYKIEGELRQVIKQNINLLKDLQTYRGIRHMRHLPVRGQRTRTNSRTVRGNVRKTAGSGKRKVELK</sequence>
<dbReference type="NCBIfam" id="TIGR03631">
    <property type="entry name" value="uS13_bact"/>
    <property type="match status" value="1"/>
</dbReference>
<organism evidence="9 10">
    <name type="scientific">Candidatus Harrisonbacteria bacterium RIFCSPLOWO2_01_FULL_44_18</name>
    <dbReference type="NCBI Taxonomy" id="1798407"/>
    <lineage>
        <taxon>Bacteria</taxon>
        <taxon>Candidatus Harrisoniibacteriota</taxon>
    </lineage>
</organism>